<dbReference type="Proteomes" id="UP000596276">
    <property type="component" value="Chromosome 2"/>
</dbReference>
<organism evidence="2 3">
    <name type="scientific">Aspergillus flavus (strain ATCC 200026 / FGSC A1120 / IAM 13836 / NRRL 3357 / JCM 12722 / SRRC 167)</name>
    <dbReference type="NCBI Taxonomy" id="332952"/>
    <lineage>
        <taxon>Eukaryota</taxon>
        <taxon>Fungi</taxon>
        <taxon>Dikarya</taxon>
        <taxon>Ascomycota</taxon>
        <taxon>Pezizomycotina</taxon>
        <taxon>Eurotiomycetes</taxon>
        <taxon>Eurotiomycetidae</taxon>
        <taxon>Eurotiales</taxon>
        <taxon>Aspergillaceae</taxon>
        <taxon>Aspergillus</taxon>
        <taxon>Aspergillus subgen. Circumdati</taxon>
    </lineage>
</organism>
<dbReference type="EMBL" id="CP044622">
    <property type="protein sequence ID" value="QRD81420.1"/>
    <property type="molecule type" value="Genomic_DNA"/>
</dbReference>
<keyword evidence="3" id="KW-1185">Reference proteome</keyword>
<protein>
    <submittedName>
        <fullName evidence="2">Uncharacterized protein</fullName>
    </submittedName>
</protein>
<proteinExistence type="predicted"/>
<evidence type="ECO:0000256" key="1">
    <source>
        <dbReference type="SAM" id="Phobius"/>
    </source>
</evidence>
<gene>
    <name evidence="2" type="ORF">F9C07_2276847</name>
</gene>
<dbReference type="AlphaFoldDB" id="A0A7U2MCZ4"/>
<sequence length="50" mass="5341">MNQRAGEFVLARITAGLVIGIFGGLFDDPTETMILLGLLSARKPILVGRV</sequence>
<keyword evidence="1" id="KW-0472">Membrane</keyword>
<keyword evidence="1" id="KW-1133">Transmembrane helix</keyword>
<dbReference type="VEuPathDB" id="FungiDB:F9C07_2276847"/>
<evidence type="ECO:0000313" key="2">
    <source>
        <dbReference type="EMBL" id="QRD81420.1"/>
    </source>
</evidence>
<feature type="transmembrane region" description="Helical" evidence="1">
    <location>
        <begin position="9"/>
        <end position="26"/>
    </location>
</feature>
<accession>A0A7U2MCZ4</accession>
<keyword evidence="1" id="KW-0812">Transmembrane</keyword>
<evidence type="ECO:0000313" key="3">
    <source>
        <dbReference type="Proteomes" id="UP000596276"/>
    </source>
</evidence>
<name>A0A7U2MCZ4_ASPFN</name>
<reference evidence="3" key="1">
    <citation type="journal article" date="2021" name="G3 (Bethesda)">
        <title>Chromosome assembled and annotated genome sequence of Aspergillus flavus NRRL 3357.</title>
        <authorList>
            <person name="Skerker J.M."/>
            <person name="Pianalto K.M."/>
            <person name="Mondo S.J."/>
            <person name="Yang K."/>
            <person name="Arkin A.P."/>
            <person name="Keller N.P."/>
            <person name="Grigoriev I.V."/>
            <person name="Louise Glass N.L."/>
        </authorList>
    </citation>
    <scope>NUCLEOTIDE SEQUENCE [LARGE SCALE GENOMIC DNA]</scope>
    <source>
        <strain evidence="3">ATCC 200026 / FGSC A1120 / IAM 13836 / NRRL 3357 / JCM 12722 / SRRC 167</strain>
    </source>
</reference>